<dbReference type="SUPFAM" id="SSF53756">
    <property type="entry name" value="UDP-Glycosyltransferase/glycogen phosphorylase"/>
    <property type="match status" value="1"/>
</dbReference>
<dbReference type="InterPro" id="IPR051199">
    <property type="entry name" value="LPS_LOS_Heptosyltrfase"/>
</dbReference>
<dbReference type="Proteomes" id="UP000678317">
    <property type="component" value="Unassembled WGS sequence"/>
</dbReference>
<name>A0ABS3SJU8_9CELL</name>
<evidence type="ECO:0000313" key="3">
    <source>
        <dbReference type="EMBL" id="MBO3085769.1"/>
    </source>
</evidence>
<dbReference type="CDD" id="cd03789">
    <property type="entry name" value="GT9_LPS_heptosyltransferase"/>
    <property type="match status" value="1"/>
</dbReference>
<dbReference type="PANTHER" id="PTHR30160:SF1">
    <property type="entry name" value="LIPOPOLYSACCHARIDE 1,2-N-ACETYLGLUCOSAMINETRANSFERASE-RELATED"/>
    <property type="match status" value="1"/>
</dbReference>
<proteinExistence type="predicted"/>
<sequence>MTAVLAVRLDSDGDVLLTGPALRALGHLGPVDLLVSPAGRRASDLLPGVRSILVFDPPWSGLSPVPVDPSAVADLMERVAAGHYDRAVVFTSFHQSPLPMALVLRLAGVPFVAATSEDYPGTLLDVRHRRPDGLHEVEAALDLAVAAGGSPAPGDEGRLAVRHPLPDVEPLVPRSRYVVVHPGASVPSRAPSPDQARAIVAGLTAAGRAVLVTGGPDERDLTAAVAGRAGVDLGGRTSLAELAAVLSGAEVVVVGNTGPAHLAAAVGTPVVSLFSPVVPARRWAPFGVPSIVLGDQGAACVGTRARECPLPGHPCLTSVTPEQVRAAVDALATAVPEEVVA</sequence>
<protein>
    <submittedName>
        <fullName evidence="3">Glycosyltransferase family 9 protein</fullName>
    </submittedName>
</protein>
<keyword evidence="4" id="KW-1185">Reference proteome</keyword>
<dbReference type="RefSeq" id="WP_208290031.1">
    <property type="nucleotide sequence ID" value="NZ_CP074404.1"/>
</dbReference>
<keyword evidence="2" id="KW-0808">Transferase</keyword>
<evidence type="ECO:0000256" key="1">
    <source>
        <dbReference type="ARBA" id="ARBA00022676"/>
    </source>
</evidence>
<gene>
    <name evidence="3" type="ORF">J4035_14080</name>
</gene>
<evidence type="ECO:0000313" key="4">
    <source>
        <dbReference type="Proteomes" id="UP000678317"/>
    </source>
</evidence>
<dbReference type="PANTHER" id="PTHR30160">
    <property type="entry name" value="TETRAACYLDISACCHARIDE 4'-KINASE-RELATED"/>
    <property type="match status" value="1"/>
</dbReference>
<reference evidence="3 4" key="1">
    <citation type="submission" date="2021-03" db="EMBL/GenBank/DDBJ databases">
        <title>novel species in genus Cellulomonas.</title>
        <authorList>
            <person name="Zhang G."/>
        </authorList>
    </citation>
    <scope>NUCLEOTIDE SEQUENCE [LARGE SCALE GENOMIC DNA]</scope>
    <source>
        <strain evidence="4">zg-ZUI188</strain>
    </source>
</reference>
<dbReference type="Pfam" id="PF01075">
    <property type="entry name" value="Glyco_transf_9"/>
    <property type="match status" value="1"/>
</dbReference>
<comment type="caution">
    <text evidence="3">The sequence shown here is derived from an EMBL/GenBank/DDBJ whole genome shotgun (WGS) entry which is preliminary data.</text>
</comment>
<accession>A0ABS3SJU8</accession>
<organism evidence="3 4">
    <name type="scientific">Cellulomonas fengjieae</name>
    <dbReference type="NCBI Taxonomy" id="2819978"/>
    <lineage>
        <taxon>Bacteria</taxon>
        <taxon>Bacillati</taxon>
        <taxon>Actinomycetota</taxon>
        <taxon>Actinomycetes</taxon>
        <taxon>Micrococcales</taxon>
        <taxon>Cellulomonadaceae</taxon>
        <taxon>Cellulomonas</taxon>
    </lineage>
</organism>
<keyword evidence="1" id="KW-0328">Glycosyltransferase</keyword>
<dbReference type="EMBL" id="JAGFBM010000008">
    <property type="protein sequence ID" value="MBO3085769.1"/>
    <property type="molecule type" value="Genomic_DNA"/>
</dbReference>
<dbReference type="InterPro" id="IPR002201">
    <property type="entry name" value="Glyco_trans_9"/>
</dbReference>
<dbReference type="Gene3D" id="3.40.50.2000">
    <property type="entry name" value="Glycogen Phosphorylase B"/>
    <property type="match status" value="2"/>
</dbReference>
<evidence type="ECO:0000256" key="2">
    <source>
        <dbReference type="ARBA" id="ARBA00022679"/>
    </source>
</evidence>